<evidence type="ECO:0000256" key="4">
    <source>
        <dbReference type="ARBA" id="ARBA00022801"/>
    </source>
</evidence>
<sequence length="355" mass="38466">MKRRMTISMAAMLLCFGMSCKKDTTPAGNQPTSTTTTTHLATEATSTFANGSDVSWVTQMEASGLKFYNSSGTQQDLFTILKGLGINAIRLRVWVNPSSGWCNTADVVAKAKRAVAAGMSVMIDFHYSDTWADPGDQNKPAAWTSYSTSTLISTVYSYTYSTLSALKSNGITPTWVQVGNETSNGMLWTDGEASLSSTNFQNFANMITNGYNAVKAVFPSAKVIVHLANGYDNTTFRWMFDGLKTYGAKYDVIGMSLYPTTSNWSTLDSECLTNMNDMVSRYGKQVMICEAGMSESAATTCKSFLSDLITKVKSVSGGNGLGVFYWEPEAYNNWQGYGSGAFDPTGKPTVALTAF</sequence>
<name>A0A562UGD1_9SPHI</name>
<dbReference type="Proteomes" id="UP000317010">
    <property type="component" value="Unassembled WGS sequence"/>
</dbReference>
<evidence type="ECO:0000256" key="2">
    <source>
        <dbReference type="ARBA" id="ARBA00010687"/>
    </source>
</evidence>
<reference evidence="7 8" key="1">
    <citation type="submission" date="2019-07" db="EMBL/GenBank/DDBJ databases">
        <title>Genomic Encyclopedia of Archaeal and Bacterial Type Strains, Phase II (KMG-II): from individual species to whole genera.</title>
        <authorList>
            <person name="Goeker M."/>
        </authorList>
    </citation>
    <scope>NUCLEOTIDE SEQUENCE [LARGE SCALE GENOMIC DNA]</scope>
    <source>
        <strain evidence="7 8">ATCC BAA-1854</strain>
    </source>
</reference>
<dbReference type="GO" id="GO:0015926">
    <property type="term" value="F:glucosidase activity"/>
    <property type="evidence" value="ECO:0007669"/>
    <property type="project" value="InterPro"/>
</dbReference>
<dbReference type="Gene3D" id="3.20.20.80">
    <property type="entry name" value="Glycosidases"/>
    <property type="match status" value="1"/>
</dbReference>
<feature type="signal peptide" evidence="6">
    <location>
        <begin position="1"/>
        <end position="21"/>
    </location>
</feature>
<comment type="similarity">
    <text evidence="2 6">Belongs to the glycosyl hydrolase 53 family.</text>
</comment>
<dbReference type="GO" id="GO:0045490">
    <property type="term" value="P:pectin catabolic process"/>
    <property type="evidence" value="ECO:0007669"/>
    <property type="project" value="TreeGrafter"/>
</dbReference>
<evidence type="ECO:0000313" key="7">
    <source>
        <dbReference type="EMBL" id="TWJ04902.1"/>
    </source>
</evidence>
<evidence type="ECO:0000256" key="6">
    <source>
        <dbReference type="RuleBase" id="RU361192"/>
    </source>
</evidence>
<dbReference type="Pfam" id="PF07745">
    <property type="entry name" value="Glyco_hydro_53"/>
    <property type="match status" value="1"/>
</dbReference>
<feature type="chain" id="PRO_5022271921" description="Arabinogalactan endo-beta-1,4-galactanase" evidence="6">
    <location>
        <begin position="22"/>
        <end position="355"/>
    </location>
</feature>
<organism evidence="7 8">
    <name type="scientific">Mucilaginibacter frigoritolerans</name>
    <dbReference type="NCBI Taxonomy" id="652788"/>
    <lineage>
        <taxon>Bacteria</taxon>
        <taxon>Pseudomonadati</taxon>
        <taxon>Bacteroidota</taxon>
        <taxon>Sphingobacteriia</taxon>
        <taxon>Sphingobacteriales</taxon>
        <taxon>Sphingobacteriaceae</taxon>
        <taxon>Mucilaginibacter</taxon>
    </lineage>
</organism>
<dbReference type="InterPro" id="IPR017853">
    <property type="entry name" value="GH"/>
</dbReference>
<evidence type="ECO:0000256" key="1">
    <source>
        <dbReference type="ARBA" id="ARBA00001695"/>
    </source>
</evidence>
<dbReference type="EC" id="3.2.1.89" evidence="3 6"/>
<keyword evidence="4 6" id="KW-0378">Hydrolase</keyword>
<evidence type="ECO:0000256" key="3">
    <source>
        <dbReference type="ARBA" id="ARBA00012556"/>
    </source>
</evidence>
<protein>
    <recommendedName>
        <fullName evidence="3 6">Arabinogalactan endo-beta-1,4-galactanase</fullName>
        <ecNumber evidence="3 6">3.2.1.89</ecNumber>
    </recommendedName>
</protein>
<accession>A0A562UGD1</accession>
<keyword evidence="8" id="KW-1185">Reference proteome</keyword>
<evidence type="ECO:0000313" key="8">
    <source>
        <dbReference type="Proteomes" id="UP000317010"/>
    </source>
</evidence>
<keyword evidence="6" id="KW-0732">Signal</keyword>
<dbReference type="PANTHER" id="PTHR34983:SF1">
    <property type="entry name" value="ARABINOGALACTAN ENDO-BETA-1,4-GALACTANASE A"/>
    <property type="match status" value="1"/>
</dbReference>
<proteinExistence type="inferred from homology"/>
<gene>
    <name evidence="7" type="ORF">JN11_00625</name>
</gene>
<dbReference type="GO" id="GO:0031218">
    <property type="term" value="F:arabinogalactan endo-1,4-beta-galactosidase activity"/>
    <property type="evidence" value="ECO:0007669"/>
    <property type="project" value="UniProtKB-EC"/>
</dbReference>
<dbReference type="PROSITE" id="PS51257">
    <property type="entry name" value="PROKAR_LIPOPROTEIN"/>
    <property type="match status" value="1"/>
</dbReference>
<keyword evidence="5 6" id="KW-0326">Glycosidase</keyword>
<dbReference type="RefSeq" id="WP_144909495.1">
    <property type="nucleotide sequence ID" value="NZ_VLLI01000001.1"/>
</dbReference>
<dbReference type="InterPro" id="IPR011683">
    <property type="entry name" value="Glyco_hydro_53"/>
</dbReference>
<comment type="catalytic activity">
    <reaction evidence="1 6">
        <text>The enzyme specifically hydrolyzes (1-&gt;4)-beta-D-galactosidic linkages in type I arabinogalactans.</text>
        <dbReference type="EC" id="3.2.1.89"/>
    </reaction>
</comment>
<dbReference type="AlphaFoldDB" id="A0A562UGD1"/>
<dbReference type="PANTHER" id="PTHR34983">
    <property type="entry name" value="ARABINOGALACTAN ENDO-BETA-1,4-GALACTANASE A"/>
    <property type="match status" value="1"/>
</dbReference>
<dbReference type="OrthoDB" id="9768786at2"/>
<evidence type="ECO:0000256" key="5">
    <source>
        <dbReference type="ARBA" id="ARBA00023295"/>
    </source>
</evidence>
<dbReference type="SUPFAM" id="SSF51445">
    <property type="entry name" value="(Trans)glycosidases"/>
    <property type="match status" value="1"/>
</dbReference>
<comment type="caution">
    <text evidence="7">The sequence shown here is derived from an EMBL/GenBank/DDBJ whole genome shotgun (WGS) entry which is preliminary data.</text>
</comment>
<dbReference type="EMBL" id="VLLI01000001">
    <property type="protein sequence ID" value="TWJ04902.1"/>
    <property type="molecule type" value="Genomic_DNA"/>
</dbReference>